<dbReference type="Proteomes" id="UP000692954">
    <property type="component" value="Unassembled WGS sequence"/>
</dbReference>
<accession>A0A8S1RAN4</accession>
<protein>
    <recommendedName>
        <fullName evidence="6">Tetratricopeptide repeat protein</fullName>
    </recommendedName>
</protein>
<keyword evidence="5" id="KW-1185">Reference proteome</keyword>
<dbReference type="InterPro" id="IPR051685">
    <property type="entry name" value="Ycf3/AcsC/BcsC/TPR_MFPF"/>
</dbReference>
<organism evidence="4 5">
    <name type="scientific">Paramecium sonneborni</name>
    <dbReference type="NCBI Taxonomy" id="65129"/>
    <lineage>
        <taxon>Eukaryota</taxon>
        <taxon>Sar</taxon>
        <taxon>Alveolata</taxon>
        <taxon>Ciliophora</taxon>
        <taxon>Intramacronucleata</taxon>
        <taxon>Oligohymenophorea</taxon>
        <taxon>Peniculida</taxon>
        <taxon>Parameciidae</taxon>
        <taxon>Paramecium</taxon>
    </lineage>
</organism>
<feature type="repeat" description="TPR" evidence="3">
    <location>
        <begin position="117"/>
        <end position="150"/>
    </location>
</feature>
<reference evidence="4" key="1">
    <citation type="submission" date="2021-01" db="EMBL/GenBank/DDBJ databases">
        <authorList>
            <consortium name="Genoscope - CEA"/>
            <person name="William W."/>
        </authorList>
    </citation>
    <scope>NUCLEOTIDE SEQUENCE</scope>
</reference>
<sequence>MGLHEKALECFCIDLNHINNADDFKASYLYQKGLTLFYLNRYLEAIDQFDKSLSINIHQNGLSHNMKALSLMEIGDLDSALFFINQAINNNSQNSAIRFNKALEAFEQSIIYNPEQFQSFNQIGVLLFKQKKYEDALKYFQDGLHRKPQSSTFYGNLAITLTKILQYENALKYIENAITLEPNNHKLINQKGLLLAQMGRRKEAIKFFQQNISQYPDNPIYYINRGKIINQIFQDIFWRNTKKNKKLSTLIKMKMQQLTINLVLNQLIWNLINNKKSKISILCLSLIIILELHYLKQRNMMKQLQNSITHLNWMQLQFNLTQ</sequence>
<evidence type="ECO:0000256" key="3">
    <source>
        <dbReference type="PROSITE-ProRule" id="PRU00339"/>
    </source>
</evidence>
<keyword evidence="1" id="KW-0677">Repeat</keyword>
<evidence type="ECO:0000256" key="1">
    <source>
        <dbReference type="ARBA" id="ARBA00022737"/>
    </source>
</evidence>
<name>A0A8S1RAN4_9CILI</name>
<proteinExistence type="predicted"/>
<feature type="repeat" description="TPR" evidence="3">
    <location>
        <begin position="185"/>
        <end position="218"/>
    </location>
</feature>
<dbReference type="OrthoDB" id="2335338at2759"/>
<dbReference type="Pfam" id="PF13432">
    <property type="entry name" value="TPR_16"/>
    <property type="match status" value="1"/>
</dbReference>
<dbReference type="PROSITE" id="PS50005">
    <property type="entry name" value="TPR"/>
    <property type="match status" value="4"/>
</dbReference>
<evidence type="ECO:0000313" key="5">
    <source>
        <dbReference type="Proteomes" id="UP000692954"/>
    </source>
</evidence>
<dbReference type="PANTHER" id="PTHR44943">
    <property type="entry name" value="CELLULOSE SYNTHASE OPERON PROTEIN C"/>
    <property type="match status" value="1"/>
</dbReference>
<dbReference type="EMBL" id="CAJJDN010000154">
    <property type="protein sequence ID" value="CAD8124908.1"/>
    <property type="molecule type" value="Genomic_DNA"/>
</dbReference>
<dbReference type="AlphaFoldDB" id="A0A8S1RAN4"/>
<gene>
    <name evidence="4" type="ORF">PSON_ATCC_30995.1.T1540119</name>
</gene>
<dbReference type="InterPro" id="IPR019734">
    <property type="entry name" value="TPR_rpt"/>
</dbReference>
<dbReference type="SMART" id="SM00028">
    <property type="entry name" value="TPR"/>
    <property type="match status" value="5"/>
</dbReference>
<evidence type="ECO:0000256" key="2">
    <source>
        <dbReference type="ARBA" id="ARBA00022803"/>
    </source>
</evidence>
<keyword evidence="2 3" id="KW-0802">TPR repeat</keyword>
<evidence type="ECO:0008006" key="6">
    <source>
        <dbReference type="Google" id="ProtNLM"/>
    </source>
</evidence>
<feature type="repeat" description="TPR" evidence="3">
    <location>
        <begin position="151"/>
        <end position="184"/>
    </location>
</feature>
<comment type="caution">
    <text evidence="4">The sequence shown here is derived from an EMBL/GenBank/DDBJ whole genome shotgun (WGS) entry which is preliminary data.</text>
</comment>
<dbReference type="PANTHER" id="PTHR44943:SF4">
    <property type="entry name" value="TPR REPEAT-CONTAINING PROTEIN MJ0798"/>
    <property type="match status" value="1"/>
</dbReference>
<dbReference type="Pfam" id="PF13181">
    <property type="entry name" value="TPR_8"/>
    <property type="match status" value="3"/>
</dbReference>
<evidence type="ECO:0000313" key="4">
    <source>
        <dbReference type="EMBL" id="CAD8124908.1"/>
    </source>
</evidence>
<feature type="repeat" description="TPR" evidence="3">
    <location>
        <begin position="26"/>
        <end position="59"/>
    </location>
</feature>